<keyword evidence="7" id="KW-0539">Nucleus</keyword>
<dbReference type="SMART" id="SM00355">
    <property type="entry name" value="ZnF_C2H2"/>
    <property type="match status" value="1"/>
</dbReference>
<evidence type="ECO:0000313" key="11">
    <source>
        <dbReference type="Proteomes" id="UP000001646"/>
    </source>
</evidence>
<evidence type="ECO:0000256" key="7">
    <source>
        <dbReference type="ARBA" id="ARBA00023242"/>
    </source>
</evidence>
<evidence type="ECO:0000313" key="10">
    <source>
        <dbReference type="Ensembl" id="ENSACAP00000030439.1"/>
    </source>
</evidence>
<dbReference type="PROSITE" id="PS00028">
    <property type="entry name" value="ZINC_FINGER_C2H2_1"/>
    <property type="match status" value="1"/>
</dbReference>
<evidence type="ECO:0000256" key="8">
    <source>
        <dbReference type="PROSITE-ProRule" id="PRU00042"/>
    </source>
</evidence>
<reference evidence="10" key="3">
    <citation type="submission" date="2025-09" db="UniProtKB">
        <authorList>
            <consortium name="Ensembl"/>
        </authorList>
    </citation>
    <scope>IDENTIFICATION</scope>
</reference>
<protein>
    <recommendedName>
        <fullName evidence="9">C2H2-type domain-containing protein</fullName>
    </recommendedName>
</protein>
<evidence type="ECO:0000256" key="5">
    <source>
        <dbReference type="ARBA" id="ARBA00022833"/>
    </source>
</evidence>
<dbReference type="GeneTree" id="ENSGT00940000167929"/>
<name>A0A803T5E9_ANOCA</name>
<dbReference type="FunFam" id="3.30.160.60:FF:000790">
    <property type="entry name" value="flt3-interacting zinc finger protein 1"/>
    <property type="match status" value="1"/>
</dbReference>
<dbReference type="InterPro" id="IPR036236">
    <property type="entry name" value="Znf_C2H2_sf"/>
</dbReference>
<proteinExistence type="predicted"/>
<keyword evidence="3" id="KW-0677">Repeat</keyword>
<keyword evidence="6" id="KW-0238">DNA-binding</keyword>
<dbReference type="InterPro" id="IPR013087">
    <property type="entry name" value="Znf_C2H2_type"/>
</dbReference>
<keyword evidence="2" id="KW-0479">Metal-binding</keyword>
<dbReference type="GO" id="GO:0005634">
    <property type="term" value="C:nucleus"/>
    <property type="evidence" value="ECO:0007669"/>
    <property type="project" value="UniProtKB-SubCell"/>
</dbReference>
<accession>A0A803T5E9</accession>
<keyword evidence="5" id="KW-0862">Zinc</keyword>
<evidence type="ECO:0000259" key="9">
    <source>
        <dbReference type="PROSITE" id="PS50157"/>
    </source>
</evidence>
<dbReference type="AlphaFoldDB" id="A0A803T5E9"/>
<dbReference type="Gene3D" id="3.30.160.60">
    <property type="entry name" value="Classic Zinc Finger"/>
    <property type="match status" value="1"/>
</dbReference>
<evidence type="ECO:0000256" key="1">
    <source>
        <dbReference type="ARBA" id="ARBA00004123"/>
    </source>
</evidence>
<dbReference type="PROSITE" id="PS50157">
    <property type="entry name" value="ZINC_FINGER_C2H2_2"/>
    <property type="match status" value="1"/>
</dbReference>
<dbReference type="GO" id="GO:0008270">
    <property type="term" value="F:zinc ion binding"/>
    <property type="evidence" value="ECO:0007669"/>
    <property type="project" value="UniProtKB-KW"/>
</dbReference>
<dbReference type="InParanoid" id="A0A803T5E9"/>
<evidence type="ECO:0000256" key="3">
    <source>
        <dbReference type="ARBA" id="ARBA00022737"/>
    </source>
</evidence>
<organism evidence="10 11">
    <name type="scientific">Anolis carolinensis</name>
    <name type="common">Green anole</name>
    <name type="synonym">American chameleon</name>
    <dbReference type="NCBI Taxonomy" id="28377"/>
    <lineage>
        <taxon>Eukaryota</taxon>
        <taxon>Metazoa</taxon>
        <taxon>Chordata</taxon>
        <taxon>Craniata</taxon>
        <taxon>Vertebrata</taxon>
        <taxon>Euteleostomi</taxon>
        <taxon>Lepidosauria</taxon>
        <taxon>Squamata</taxon>
        <taxon>Bifurcata</taxon>
        <taxon>Unidentata</taxon>
        <taxon>Episquamata</taxon>
        <taxon>Toxicofera</taxon>
        <taxon>Iguania</taxon>
        <taxon>Dactyloidae</taxon>
        <taxon>Anolis</taxon>
    </lineage>
</organism>
<reference evidence="10" key="1">
    <citation type="submission" date="2009-12" db="EMBL/GenBank/DDBJ databases">
        <title>The Genome Sequence of Anolis carolinensis (Green Anole Lizard).</title>
        <authorList>
            <consortium name="The Genome Sequencing Platform"/>
            <person name="Di Palma F."/>
            <person name="Alfoldi J."/>
            <person name="Heiman D."/>
            <person name="Young S."/>
            <person name="Grabherr M."/>
            <person name="Johnson J."/>
            <person name="Lander E.S."/>
            <person name="Lindblad-Toh K."/>
        </authorList>
    </citation>
    <scope>NUCLEOTIDE SEQUENCE [LARGE SCALE GENOMIC DNA]</scope>
    <source>
        <strain evidence="10">JBL SC #1</strain>
    </source>
</reference>
<dbReference type="PANTHER" id="PTHR24404:SF114">
    <property type="entry name" value="KLUMPFUSS, ISOFORM B-RELATED"/>
    <property type="match status" value="1"/>
</dbReference>
<evidence type="ECO:0000256" key="2">
    <source>
        <dbReference type="ARBA" id="ARBA00022723"/>
    </source>
</evidence>
<dbReference type="InterPro" id="IPR050589">
    <property type="entry name" value="Ikaros_C2H2-ZF"/>
</dbReference>
<evidence type="ECO:0000256" key="4">
    <source>
        <dbReference type="ARBA" id="ARBA00022771"/>
    </source>
</evidence>
<keyword evidence="11" id="KW-1185">Reference proteome</keyword>
<dbReference type="Proteomes" id="UP000001646">
    <property type="component" value="Unplaced"/>
</dbReference>
<dbReference type="Pfam" id="PF00096">
    <property type="entry name" value="zf-C2H2"/>
    <property type="match status" value="1"/>
</dbReference>
<dbReference type="PANTHER" id="PTHR24404">
    <property type="entry name" value="ZINC FINGER PROTEIN"/>
    <property type="match status" value="1"/>
</dbReference>
<sequence length="79" mass="9347">MERCAVLYSDVEDDPSLLTDNGMGTRAPFHCSECDKSFRYRSDLRRHFARHTELKPFQCPRCTPRTYLTSLKSSWKRPF</sequence>
<dbReference type="GO" id="GO:0003677">
    <property type="term" value="F:DNA binding"/>
    <property type="evidence" value="ECO:0007669"/>
    <property type="project" value="UniProtKB-KW"/>
</dbReference>
<dbReference type="Ensembl" id="ENSACAT00000051202.1">
    <property type="protein sequence ID" value="ENSACAP00000030439.1"/>
    <property type="gene ID" value="ENSACAG00000036904.1"/>
</dbReference>
<reference evidence="10" key="2">
    <citation type="submission" date="2025-08" db="UniProtKB">
        <authorList>
            <consortium name="Ensembl"/>
        </authorList>
    </citation>
    <scope>IDENTIFICATION</scope>
</reference>
<comment type="subcellular location">
    <subcellularLocation>
        <location evidence="1">Nucleus</location>
    </subcellularLocation>
</comment>
<dbReference type="SUPFAM" id="SSF57667">
    <property type="entry name" value="beta-beta-alpha zinc fingers"/>
    <property type="match status" value="1"/>
</dbReference>
<keyword evidence="4 8" id="KW-0863">Zinc-finger</keyword>
<evidence type="ECO:0000256" key="6">
    <source>
        <dbReference type="ARBA" id="ARBA00023125"/>
    </source>
</evidence>
<feature type="domain" description="C2H2-type" evidence="9">
    <location>
        <begin position="29"/>
        <end position="56"/>
    </location>
</feature>